<sequence length="192" mass="21310">MGEAQADREQAARLPDGDVVAILLEQHARIRELCTEVRNTRGSAKRQAFDDLRALLAVHETAEEMIVRPVAEDTAGKQEADARNREEKEANHVLAELERMDLDSAEFDAEFAEFAQSVVEHAEHEEREEFPAVRSGRTGEQLQTMGKRLRAAEKMAPTRPHPAVAGSPKAQWAVGPFTSMLDRARDAIKSSA</sequence>
<dbReference type="PANTHER" id="PTHR35585">
    <property type="entry name" value="HHE DOMAIN PROTEIN (AFU_ORTHOLOGUE AFUA_4G00730)"/>
    <property type="match status" value="1"/>
</dbReference>
<dbReference type="EMBL" id="BAAAKV010000036">
    <property type="protein sequence ID" value="GAA1179250.1"/>
    <property type="molecule type" value="Genomic_DNA"/>
</dbReference>
<name>A0ABN1UXL3_9ACTN</name>
<protein>
    <submittedName>
        <fullName evidence="3">Hemerythrin domain-containing protein</fullName>
    </submittedName>
</protein>
<feature type="region of interest" description="Disordered" evidence="1">
    <location>
        <begin position="71"/>
        <end position="90"/>
    </location>
</feature>
<dbReference type="RefSeq" id="WP_344278516.1">
    <property type="nucleotide sequence ID" value="NZ_BAAAKV010000036.1"/>
</dbReference>
<dbReference type="Pfam" id="PF01814">
    <property type="entry name" value="Hemerythrin"/>
    <property type="match status" value="1"/>
</dbReference>
<dbReference type="Gene3D" id="1.20.120.520">
    <property type="entry name" value="nmb1532 protein domain like"/>
    <property type="match status" value="1"/>
</dbReference>
<comment type="caution">
    <text evidence="3">The sequence shown here is derived from an EMBL/GenBank/DDBJ whole genome shotgun (WGS) entry which is preliminary data.</text>
</comment>
<keyword evidence="4" id="KW-1185">Reference proteome</keyword>
<organism evidence="3 4">
    <name type="scientific">Streptomyces hebeiensis</name>
    <dbReference type="NCBI Taxonomy" id="229486"/>
    <lineage>
        <taxon>Bacteria</taxon>
        <taxon>Bacillati</taxon>
        <taxon>Actinomycetota</taxon>
        <taxon>Actinomycetes</taxon>
        <taxon>Kitasatosporales</taxon>
        <taxon>Streptomycetaceae</taxon>
        <taxon>Streptomyces</taxon>
    </lineage>
</organism>
<evidence type="ECO:0000313" key="3">
    <source>
        <dbReference type="EMBL" id="GAA1179250.1"/>
    </source>
</evidence>
<evidence type="ECO:0000256" key="1">
    <source>
        <dbReference type="SAM" id="MobiDB-lite"/>
    </source>
</evidence>
<dbReference type="PANTHER" id="PTHR35585:SF1">
    <property type="entry name" value="HHE DOMAIN PROTEIN (AFU_ORTHOLOGUE AFUA_4G00730)"/>
    <property type="match status" value="1"/>
</dbReference>
<evidence type="ECO:0000313" key="4">
    <source>
        <dbReference type="Proteomes" id="UP001501371"/>
    </source>
</evidence>
<accession>A0ABN1UXL3</accession>
<dbReference type="Proteomes" id="UP001501371">
    <property type="component" value="Unassembled WGS sequence"/>
</dbReference>
<evidence type="ECO:0000259" key="2">
    <source>
        <dbReference type="Pfam" id="PF01814"/>
    </source>
</evidence>
<dbReference type="InterPro" id="IPR012312">
    <property type="entry name" value="Hemerythrin-like"/>
</dbReference>
<feature type="region of interest" description="Disordered" evidence="1">
    <location>
        <begin position="123"/>
        <end position="143"/>
    </location>
</feature>
<gene>
    <name evidence="3" type="ORF">GCM10009654_40630</name>
</gene>
<proteinExistence type="predicted"/>
<reference evidence="3 4" key="1">
    <citation type="journal article" date="2019" name="Int. J. Syst. Evol. Microbiol.">
        <title>The Global Catalogue of Microorganisms (GCM) 10K type strain sequencing project: providing services to taxonomists for standard genome sequencing and annotation.</title>
        <authorList>
            <consortium name="The Broad Institute Genomics Platform"/>
            <consortium name="The Broad Institute Genome Sequencing Center for Infectious Disease"/>
            <person name="Wu L."/>
            <person name="Ma J."/>
        </authorList>
    </citation>
    <scope>NUCLEOTIDE SEQUENCE [LARGE SCALE GENOMIC DNA]</scope>
    <source>
        <strain evidence="3 4">JCM 12696</strain>
    </source>
</reference>
<feature type="domain" description="Hemerythrin-like" evidence="2">
    <location>
        <begin position="19"/>
        <end position="132"/>
    </location>
</feature>